<sequence length="134" mass="14649">MTRYLLDTNIASHIIKGDLLQLTQKLAGIPPQDIAISVITEAELLYGLEKRGAPAGLSLRVHAFLKRVTVLPWTRQEAAAYAELRVIRERAGLSLGTMDMLIAAHSRAAGLALVTRDRTFGLLPGFPAVEDWTC</sequence>
<dbReference type="GO" id="GO:0004540">
    <property type="term" value="F:RNA nuclease activity"/>
    <property type="evidence" value="ECO:0007669"/>
    <property type="project" value="InterPro"/>
</dbReference>
<dbReference type="SUPFAM" id="SSF88723">
    <property type="entry name" value="PIN domain-like"/>
    <property type="match status" value="1"/>
</dbReference>
<dbReference type="GO" id="GO:0004519">
    <property type="term" value="F:endonuclease activity"/>
    <property type="evidence" value="ECO:0007669"/>
    <property type="project" value="UniProtKB-KW"/>
</dbReference>
<keyword evidence="11" id="KW-1185">Reference proteome</keyword>
<keyword evidence="3 8" id="KW-0540">Nuclease</keyword>
<reference evidence="10 11" key="1">
    <citation type="submission" date="2020-08" db="EMBL/GenBank/DDBJ databases">
        <title>Genomic Encyclopedia of Type Strains, Phase III (KMG-III): the genomes of soil and plant-associated and newly described type strains.</title>
        <authorList>
            <person name="Whitman W."/>
        </authorList>
    </citation>
    <scope>NUCLEOTIDE SEQUENCE [LARGE SCALE GENOMIC DNA]</scope>
    <source>
        <strain evidence="10 11">CECT 8897</strain>
    </source>
</reference>
<evidence type="ECO:0000256" key="6">
    <source>
        <dbReference type="ARBA" id="ARBA00022842"/>
    </source>
</evidence>
<keyword evidence="6 8" id="KW-0460">Magnesium</keyword>
<evidence type="ECO:0000313" key="10">
    <source>
        <dbReference type="EMBL" id="MBB3119340.1"/>
    </source>
</evidence>
<dbReference type="PANTHER" id="PTHR33653">
    <property type="entry name" value="RIBONUCLEASE VAPC2"/>
    <property type="match status" value="1"/>
</dbReference>
<dbReference type="Pfam" id="PF01850">
    <property type="entry name" value="PIN"/>
    <property type="match status" value="1"/>
</dbReference>
<feature type="binding site" evidence="8">
    <location>
        <position position="99"/>
    </location>
    <ligand>
        <name>Mg(2+)</name>
        <dbReference type="ChEBI" id="CHEBI:18420"/>
    </ligand>
</feature>
<gene>
    <name evidence="8" type="primary">vapC</name>
    <name evidence="10" type="ORF">FHS03_002391</name>
</gene>
<dbReference type="InterPro" id="IPR002716">
    <property type="entry name" value="PIN_dom"/>
</dbReference>
<proteinExistence type="inferred from homology"/>
<dbReference type="CDD" id="cd18740">
    <property type="entry name" value="PIN_VapC4-5_FitB-like"/>
    <property type="match status" value="1"/>
</dbReference>
<dbReference type="InterPro" id="IPR050556">
    <property type="entry name" value="Type_II_TA_system_RNase"/>
</dbReference>
<evidence type="ECO:0000259" key="9">
    <source>
        <dbReference type="Pfam" id="PF01850"/>
    </source>
</evidence>
<comment type="function">
    <text evidence="8">Toxic component of a toxin-antitoxin (TA) system. An RNase.</text>
</comment>
<dbReference type="Gene3D" id="3.40.50.1010">
    <property type="entry name" value="5'-nuclease"/>
    <property type="match status" value="1"/>
</dbReference>
<dbReference type="InterPro" id="IPR022907">
    <property type="entry name" value="VapC_family"/>
</dbReference>
<dbReference type="HAMAP" id="MF_00265">
    <property type="entry name" value="VapC_Nob1"/>
    <property type="match status" value="1"/>
</dbReference>
<dbReference type="EC" id="3.1.-.-" evidence="8"/>
<dbReference type="PANTHER" id="PTHR33653:SF1">
    <property type="entry name" value="RIBONUCLEASE VAPC2"/>
    <property type="match status" value="1"/>
</dbReference>
<dbReference type="GO" id="GO:0090729">
    <property type="term" value="F:toxin activity"/>
    <property type="evidence" value="ECO:0007669"/>
    <property type="project" value="UniProtKB-KW"/>
</dbReference>
<evidence type="ECO:0000256" key="4">
    <source>
        <dbReference type="ARBA" id="ARBA00022723"/>
    </source>
</evidence>
<comment type="similarity">
    <text evidence="7 8">Belongs to the PINc/VapC protein family.</text>
</comment>
<keyword evidence="2 8" id="KW-1277">Toxin-antitoxin system</keyword>
<dbReference type="GO" id="GO:0000287">
    <property type="term" value="F:magnesium ion binding"/>
    <property type="evidence" value="ECO:0007669"/>
    <property type="project" value="UniProtKB-UniRule"/>
</dbReference>
<evidence type="ECO:0000256" key="8">
    <source>
        <dbReference type="HAMAP-Rule" id="MF_00265"/>
    </source>
</evidence>
<keyword evidence="8" id="KW-0800">Toxin</keyword>
<dbReference type="Proteomes" id="UP000541535">
    <property type="component" value="Unassembled WGS sequence"/>
</dbReference>
<keyword evidence="5 8" id="KW-0378">Hydrolase</keyword>
<dbReference type="EMBL" id="JACHXD010000005">
    <property type="protein sequence ID" value="MBB3119340.1"/>
    <property type="molecule type" value="Genomic_DNA"/>
</dbReference>
<feature type="domain" description="PIN" evidence="9">
    <location>
        <begin position="4"/>
        <end position="120"/>
    </location>
</feature>
<evidence type="ECO:0000256" key="2">
    <source>
        <dbReference type="ARBA" id="ARBA00022649"/>
    </source>
</evidence>
<protein>
    <recommendedName>
        <fullName evidence="8">Ribonuclease VapC</fullName>
        <shortName evidence="8">RNase VapC</shortName>
        <ecNumber evidence="8">3.1.-.-</ecNumber>
    </recommendedName>
    <alternativeName>
        <fullName evidence="8">Toxin VapC</fullName>
    </alternativeName>
</protein>
<evidence type="ECO:0000256" key="7">
    <source>
        <dbReference type="ARBA" id="ARBA00038093"/>
    </source>
</evidence>
<evidence type="ECO:0000313" key="11">
    <source>
        <dbReference type="Proteomes" id="UP000541535"/>
    </source>
</evidence>
<accession>A0A7W5BBM3</accession>
<comment type="cofactor">
    <cofactor evidence="1 8">
        <name>Mg(2+)</name>
        <dbReference type="ChEBI" id="CHEBI:18420"/>
    </cofactor>
</comment>
<keyword evidence="10" id="KW-0255">Endonuclease</keyword>
<dbReference type="RefSeq" id="WP_183441165.1">
    <property type="nucleotide sequence ID" value="NZ_JACHXD010000005.1"/>
</dbReference>
<evidence type="ECO:0000256" key="1">
    <source>
        <dbReference type="ARBA" id="ARBA00001946"/>
    </source>
</evidence>
<evidence type="ECO:0000256" key="5">
    <source>
        <dbReference type="ARBA" id="ARBA00022801"/>
    </source>
</evidence>
<feature type="binding site" evidence="8">
    <location>
        <position position="7"/>
    </location>
    <ligand>
        <name>Mg(2+)</name>
        <dbReference type="ChEBI" id="CHEBI:18420"/>
    </ligand>
</feature>
<name>A0A7W5BBM3_9BURK</name>
<keyword evidence="4 8" id="KW-0479">Metal-binding</keyword>
<dbReference type="GO" id="GO:0016787">
    <property type="term" value="F:hydrolase activity"/>
    <property type="evidence" value="ECO:0007669"/>
    <property type="project" value="UniProtKB-KW"/>
</dbReference>
<comment type="caution">
    <text evidence="10">The sequence shown here is derived from an EMBL/GenBank/DDBJ whole genome shotgun (WGS) entry which is preliminary data.</text>
</comment>
<evidence type="ECO:0000256" key="3">
    <source>
        <dbReference type="ARBA" id="ARBA00022722"/>
    </source>
</evidence>
<dbReference type="InterPro" id="IPR029060">
    <property type="entry name" value="PIN-like_dom_sf"/>
</dbReference>
<dbReference type="AlphaFoldDB" id="A0A7W5BBM3"/>
<organism evidence="10 11">
    <name type="scientific">Pseudoduganella violacea</name>
    <dbReference type="NCBI Taxonomy" id="1715466"/>
    <lineage>
        <taxon>Bacteria</taxon>
        <taxon>Pseudomonadati</taxon>
        <taxon>Pseudomonadota</taxon>
        <taxon>Betaproteobacteria</taxon>
        <taxon>Burkholderiales</taxon>
        <taxon>Oxalobacteraceae</taxon>
        <taxon>Telluria group</taxon>
        <taxon>Pseudoduganella</taxon>
    </lineage>
</organism>